<protein>
    <submittedName>
        <fullName evidence="1">2828_t:CDS:1</fullName>
    </submittedName>
</protein>
<evidence type="ECO:0000313" key="2">
    <source>
        <dbReference type="Proteomes" id="UP000789366"/>
    </source>
</evidence>
<dbReference type="Proteomes" id="UP000789366">
    <property type="component" value="Unassembled WGS sequence"/>
</dbReference>
<feature type="non-terminal residue" evidence="1">
    <location>
        <position position="1"/>
    </location>
</feature>
<feature type="non-terminal residue" evidence="1">
    <location>
        <position position="46"/>
    </location>
</feature>
<keyword evidence="2" id="KW-1185">Reference proteome</keyword>
<proteinExistence type="predicted"/>
<comment type="caution">
    <text evidence="1">The sequence shown here is derived from an EMBL/GenBank/DDBJ whole genome shotgun (WGS) entry which is preliminary data.</text>
</comment>
<reference evidence="1" key="1">
    <citation type="submission" date="2021-06" db="EMBL/GenBank/DDBJ databases">
        <authorList>
            <person name="Kallberg Y."/>
            <person name="Tangrot J."/>
            <person name="Rosling A."/>
        </authorList>
    </citation>
    <scope>NUCLEOTIDE SEQUENCE</scope>
    <source>
        <strain evidence="1">28 12/20/2015</strain>
    </source>
</reference>
<name>A0ACA9R7Y4_9GLOM</name>
<gene>
    <name evidence="1" type="ORF">SPELUC_LOCUS16449</name>
</gene>
<organism evidence="1 2">
    <name type="scientific">Cetraspora pellucida</name>
    <dbReference type="NCBI Taxonomy" id="1433469"/>
    <lineage>
        <taxon>Eukaryota</taxon>
        <taxon>Fungi</taxon>
        <taxon>Fungi incertae sedis</taxon>
        <taxon>Mucoromycota</taxon>
        <taxon>Glomeromycotina</taxon>
        <taxon>Glomeromycetes</taxon>
        <taxon>Diversisporales</taxon>
        <taxon>Gigasporaceae</taxon>
        <taxon>Cetraspora</taxon>
    </lineage>
</organism>
<dbReference type="EMBL" id="CAJVPW010060996">
    <property type="protein sequence ID" value="CAG8781500.1"/>
    <property type="molecule type" value="Genomic_DNA"/>
</dbReference>
<accession>A0ACA9R7Y4</accession>
<evidence type="ECO:0000313" key="1">
    <source>
        <dbReference type="EMBL" id="CAG8781500.1"/>
    </source>
</evidence>
<sequence>LTSYYQKFILNFASTARPLHYLLKKEVKYEWKKEQEDAFQRLKQYL</sequence>